<dbReference type="RefSeq" id="WP_162664639.1">
    <property type="nucleotide sequence ID" value="NZ_CP048020.1"/>
</dbReference>
<evidence type="ECO:0000313" key="2">
    <source>
        <dbReference type="EMBL" id="QHX44366.1"/>
    </source>
</evidence>
<dbReference type="Gene3D" id="3.20.20.190">
    <property type="entry name" value="Phosphatidylinositol (PI) phosphodiesterase"/>
    <property type="match status" value="1"/>
</dbReference>
<dbReference type="Pfam" id="PF03009">
    <property type="entry name" value="GDPD"/>
    <property type="match status" value="1"/>
</dbReference>
<dbReference type="GO" id="GO:0008081">
    <property type="term" value="F:phosphoric diester hydrolase activity"/>
    <property type="evidence" value="ECO:0007669"/>
    <property type="project" value="InterPro"/>
</dbReference>
<dbReference type="PANTHER" id="PTHR46211">
    <property type="entry name" value="GLYCEROPHOSPHORYL DIESTER PHOSPHODIESTERASE"/>
    <property type="match status" value="1"/>
</dbReference>
<dbReference type="EMBL" id="CP048020">
    <property type="protein sequence ID" value="QHX44366.1"/>
    <property type="molecule type" value="Genomic_DNA"/>
</dbReference>
<dbReference type="AlphaFoldDB" id="A0A6P1Y396"/>
<dbReference type="InterPro" id="IPR030395">
    <property type="entry name" value="GP_PDE_dom"/>
</dbReference>
<dbReference type="Proteomes" id="UP000464374">
    <property type="component" value="Chromosome"/>
</dbReference>
<proteinExistence type="predicted"/>
<gene>
    <name evidence="2" type="ORF">GWP43_13860</name>
</gene>
<dbReference type="InterPro" id="IPR017946">
    <property type="entry name" value="PLC-like_Pdiesterase_TIM-brl"/>
</dbReference>
<protein>
    <submittedName>
        <fullName evidence="2">Glycerophosphodiester phosphodiesterase</fullName>
    </submittedName>
</protein>
<reference evidence="2 3" key="1">
    <citation type="submission" date="2020-01" db="EMBL/GenBank/DDBJ databases">
        <title>Complete genome sequence of a human oral phylogroup 1 Treponema sp. strain ATCC 700766, originally isolated from periodontitis dental plaque.</title>
        <authorList>
            <person name="Chan Y."/>
            <person name="Huo Y.-B."/>
            <person name="Yu X.-L."/>
            <person name="Zeng H."/>
            <person name="Leung W.-K."/>
            <person name="Watt R.M."/>
        </authorList>
    </citation>
    <scope>NUCLEOTIDE SEQUENCE [LARGE SCALE GENOMIC DNA]</scope>
    <source>
        <strain evidence="2 3">OMZ 804</strain>
    </source>
</reference>
<evidence type="ECO:0000259" key="1">
    <source>
        <dbReference type="PROSITE" id="PS51704"/>
    </source>
</evidence>
<dbReference type="GO" id="GO:0006629">
    <property type="term" value="P:lipid metabolic process"/>
    <property type="evidence" value="ECO:0007669"/>
    <property type="project" value="InterPro"/>
</dbReference>
<organism evidence="2 3">
    <name type="scientific">Treponema vincentii</name>
    <dbReference type="NCBI Taxonomy" id="69710"/>
    <lineage>
        <taxon>Bacteria</taxon>
        <taxon>Pseudomonadati</taxon>
        <taxon>Spirochaetota</taxon>
        <taxon>Spirochaetia</taxon>
        <taxon>Spirochaetales</taxon>
        <taxon>Treponemataceae</taxon>
        <taxon>Treponema</taxon>
    </lineage>
</organism>
<evidence type="ECO:0000313" key="3">
    <source>
        <dbReference type="Proteomes" id="UP000464374"/>
    </source>
</evidence>
<sequence length="252" mass="28798">MMEKTMLNIAHRGFRSRYPENTMLAFRKAVEAGCDGIEFDVHLSKDGEAVIIHDETVDRTTDGTGLVGQKTYRELRALNAAKPHPETIDFAPIPSLREYFEYIAEQPHIISNIELKTGVFIYEGIEEVVYRLMKEYKLINRCIVSSFNHESVLRMKKIDPVVTCGLLVDSWQIHPEQYVRNLGIECYHPSAYCVTPELVGALHRAGIRINPWFGSIQCDYRQLIEMEVDSLITDYPDRITALLKDLHPAAAD</sequence>
<name>A0A6P1Y396_9SPIR</name>
<dbReference type="CDD" id="cd08563">
    <property type="entry name" value="GDPD_TtGDE_like"/>
    <property type="match status" value="1"/>
</dbReference>
<feature type="domain" description="GP-PDE" evidence="1">
    <location>
        <begin position="6"/>
        <end position="243"/>
    </location>
</feature>
<dbReference type="KEGG" id="trz:GWP43_13860"/>
<dbReference type="SUPFAM" id="SSF51695">
    <property type="entry name" value="PLC-like phosphodiesterases"/>
    <property type="match status" value="1"/>
</dbReference>
<dbReference type="PANTHER" id="PTHR46211:SF1">
    <property type="entry name" value="GLYCEROPHOSPHODIESTER PHOSPHODIESTERASE, CYTOPLASMIC"/>
    <property type="match status" value="1"/>
</dbReference>
<dbReference type="PROSITE" id="PS51704">
    <property type="entry name" value="GP_PDE"/>
    <property type="match status" value="1"/>
</dbReference>
<dbReference type="PROSITE" id="PS50007">
    <property type="entry name" value="PIPLC_X_DOMAIN"/>
    <property type="match status" value="1"/>
</dbReference>
<accession>A0A6P1Y396</accession>